<dbReference type="AlphaFoldDB" id="A0A0F9ER33"/>
<sequence>FWVVALEEAVSFYYFDAFSFAEATYLN</sequence>
<name>A0A0F9ER33_9ZZZZ</name>
<gene>
    <name evidence="1" type="ORF">LCGC14_2396490</name>
</gene>
<organism evidence="1">
    <name type="scientific">marine sediment metagenome</name>
    <dbReference type="NCBI Taxonomy" id="412755"/>
    <lineage>
        <taxon>unclassified sequences</taxon>
        <taxon>metagenomes</taxon>
        <taxon>ecological metagenomes</taxon>
    </lineage>
</organism>
<proteinExistence type="predicted"/>
<accession>A0A0F9ER33</accession>
<reference evidence="1" key="1">
    <citation type="journal article" date="2015" name="Nature">
        <title>Complex archaea that bridge the gap between prokaryotes and eukaryotes.</title>
        <authorList>
            <person name="Spang A."/>
            <person name="Saw J.H."/>
            <person name="Jorgensen S.L."/>
            <person name="Zaremba-Niedzwiedzka K."/>
            <person name="Martijn J."/>
            <person name="Lind A.E."/>
            <person name="van Eijk R."/>
            <person name="Schleper C."/>
            <person name="Guy L."/>
            <person name="Ettema T.J."/>
        </authorList>
    </citation>
    <scope>NUCLEOTIDE SEQUENCE</scope>
</reference>
<dbReference type="EMBL" id="LAZR01035880">
    <property type="protein sequence ID" value="KKL26313.1"/>
    <property type="molecule type" value="Genomic_DNA"/>
</dbReference>
<feature type="non-terminal residue" evidence="1">
    <location>
        <position position="1"/>
    </location>
</feature>
<comment type="caution">
    <text evidence="1">The sequence shown here is derived from an EMBL/GenBank/DDBJ whole genome shotgun (WGS) entry which is preliminary data.</text>
</comment>
<evidence type="ECO:0000313" key="1">
    <source>
        <dbReference type="EMBL" id="KKL26313.1"/>
    </source>
</evidence>
<protein>
    <submittedName>
        <fullName evidence="1">Uncharacterized protein</fullName>
    </submittedName>
</protein>